<dbReference type="Proteomes" id="UP000260773">
    <property type="component" value="Unassembled WGS sequence"/>
</dbReference>
<accession>A0A3E2TLI6</accession>
<protein>
    <submittedName>
        <fullName evidence="1">Uncharacterized protein</fullName>
    </submittedName>
</protein>
<gene>
    <name evidence="1" type="ORF">DW070_11680</name>
</gene>
<dbReference type="AlphaFoldDB" id="A0A3E2TLI6"/>
<sequence>MFASKIGLIFTYIYVFYQILAGLTREILYFCKFIKWTVIYIFFWYNKNRKIIGLSEISFFYMNAPLE</sequence>
<comment type="caution">
    <text evidence="1">The sequence shown here is derived from an EMBL/GenBank/DDBJ whole genome shotgun (WGS) entry which is preliminary data.</text>
</comment>
<reference evidence="1 2" key="1">
    <citation type="submission" date="2018-08" db="EMBL/GenBank/DDBJ databases">
        <title>A genome reference for cultivated species of the human gut microbiota.</title>
        <authorList>
            <person name="Zou Y."/>
            <person name="Xue W."/>
            <person name="Luo G."/>
        </authorList>
    </citation>
    <scope>NUCLEOTIDE SEQUENCE [LARGE SCALE GENOMIC DNA]</scope>
    <source>
        <strain evidence="1 2">AF45-17</strain>
    </source>
</reference>
<dbReference type="EMBL" id="QVEP01000031">
    <property type="protein sequence ID" value="RGB78271.1"/>
    <property type="molecule type" value="Genomic_DNA"/>
</dbReference>
<proteinExistence type="predicted"/>
<name>A0A3E2TLI6_9FIRM</name>
<evidence type="ECO:0000313" key="1">
    <source>
        <dbReference type="EMBL" id="RGB78271.1"/>
    </source>
</evidence>
<evidence type="ECO:0000313" key="2">
    <source>
        <dbReference type="Proteomes" id="UP000260773"/>
    </source>
</evidence>
<organism evidence="1 2">
    <name type="scientific">Coprococcus catus</name>
    <dbReference type="NCBI Taxonomy" id="116085"/>
    <lineage>
        <taxon>Bacteria</taxon>
        <taxon>Bacillati</taxon>
        <taxon>Bacillota</taxon>
        <taxon>Clostridia</taxon>
        <taxon>Lachnospirales</taxon>
        <taxon>Lachnospiraceae</taxon>
        <taxon>Coprococcus</taxon>
    </lineage>
</organism>